<evidence type="ECO:0000313" key="1">
    <source>
        <dbReference type="EMBL" id="POM58849.1"/>
    </source>
</evidence>
<name>A0A2P4WZX4_9STRA</name>
<reference evidence="1 2" key="1">
    <citation type="journal article" date="2017" name="Genome Biol. Evol.">
        <title>Phytophthora megakarya and P. palmivora, closely related causal agents of cacao black pod rot, underwent increases in genome sizes and gene numbers by different mechanisms.</title>
        <authorList>
            <person name="Ali S.S."/>
            <person name="Shao J."/>
            <person name="Lary D.J."/>
            <person name="Kronmiller B."/>
            <person name="Shen D."/>
            <person name="Strem M.D."/>
            <person name="Amoako-Attah I."/>
            <person name="Akrofi A.Y."/>
            <person name="Begoude B.A."/>
            <person name="Ten Hoopen G.M."/>
            <person name="Coulibaly K."/>
            <person name="Kebe B.I."/>
            <person name="Melnick R.L."/>
            <person name="Guiltinan M.J."/>
            <person name="Tyler B.M."/>
            <person name="Meinhardt L.W."/>
            <person name="Bailey B.A."/>
        </authorList>
    </citation>
    <scope>NUCLEOTIDE SEQUENCE [LARGE SCALE GENOMIC DNA]</scope>
    <source>
        <strain evidence="2">sbr112.9</strain>
    </source>
</reference>
<dbReference type="PANTHER" id="PTHR11439">
    <property type="entry name" value="GAG-POL-RELATED RETROTRANSPOSON"/>
    <property type="match status" value="1"/>
</dbReference>
<keyword evidence="2" id="KW-1185">Reference proteome</keyword>
<comment type="caution">
    <text evidence="1">The sequence shown here is derived from an EMBL/GenBank/DDBJ whole genome shotgun (WGS) entry which is preliminary data.</text>
</comment>
<dbReference type="OrthoDB" id="45690at2759"/>
<gene>
    <name evidence="1" type="ORF">PHPALM_36448</name>
</gene>
<sequence length="260" mass="28775">MRSFDYRKAIGMLTYSTTVTRPDLAFAVGKLCRSAANPCTRHVGSLKRVFRYIASTVDYGISYERPAETATYPASTVKKATIDCRRDIYEIAPPASVNTNPIVLFRDSGSLVQSLSQKPSNIMAVAVSNTLQEVLPQKSVELKLGIDNQATNVLVTNPTCSRRTRHIELCGHFVREREQKGVVGLHKVSSDNNRADMFTKPLCKHRLKKLLVTVGIGNQVFPADGCNFPRCAGQNFMISRAHVSAAVERKNLFGFVIKPN</sequence>
<dbReference type="PANTHER" id="PTHR11439:SF491">
    <property type="entry name" value="INTEGRASE CATALYTIC DOMAIN-CONTAINING PROTEIN"/>
    <property type="match status" value="1"/>
</dbReference>
<organism evidence="1 2">
    <name type="scientific">Phytophthora palmivora</name>
    <dbReference type="NCBI Taxonomy" id="4796"/>
    <lineage>
        <taxon>Eukaryota</taxon>
        <taxon>Sar</taxon>
        <taxon>Stramenopiles</taxon>
        <taxon>Oomycota</taxon>
        <taxon>Peronosporomycetes</taxon>
        <taxon>Peronosporales</taxon>
        <taxon>Peronosporaceae</taxon>
        <taxon>Phytophthora</taxon>
    </lineage>
</organism>
<evidence type="ECO:0000313" key="2">
    <source>
        <dbReference type="Proteomes" id="UP000237271"/>
    </source>
</evidence>
<accession>A0A2P4WZX4</accession>
<proteinExistence type="predicted"/>
<dbReference type="Proteomes" id="UP000237271">
    <property type="component" value="Unassembled WGS sequence"/>
</dbReference>
<dbReference type="AlphaFoldDB" id="A0A2P4WZX4"/>
<dbReference type="EMBL" id="NCKW01020141">
    <property type="protein sequence ID" value="POM58849.1"/>
    <property type="molecule type" value="Genomic_DNA"/>
</dbReference>
<dbReference type="CDD" id="cd09272">
    <property type="entry name" value="RNase_HI_RT_Ty1"/>
    <property type="match status" value="1"/>
</dbReference>
<protein>
    <submittedName>
        <fullName evidence="1">Uncharacterized protein</fullName>
    </submittedName>
</protein>